<evidence type="ECO:0000313" key="2">
    <source>
        <dbReference type="EMBL" id="MBS7528815.1"/>
    </source>
</evidence>
<gene>
    <name evidence="2" type="ORF">KHM83_19285</name>
</gene>
<dbReference type="EMBL" id="JAHBCL010000065">
    <property type="protein sequence ID" value="MBS7528815.1"/>
    <property type="molecule type" value="Genomic_DNA"/>
</dbReference>
<sequence>MKTKKVIIVLILCIAVLFNPVYAKPVLTQDEAIVSIAAVNFRVVFDIIDDLEKDLVENDRYRQLSQDAITEILRDASDRCFDIETSFESLAEIRPQFKISIFSMVNYLDSLWDKTDRGEMLSAKDIENIHALYELKKANSSLRLRTLYQVDRNPFTALKVPETVNTFLKAVTALRATEREQAASEQAALVSRNTSLEETGALLQTELLKTDLPLLWQKTWDDIGQADGALTDAQIEAVNFLFQPVLDVDDWSQVNPLSCFFTSYYTSANDINFADFLRYFPYEDALKGIEDVSKGDSLASLPEYELLKSNANWPFVTDDIPVPIHRYKREVIDEILTVYANITVNDLSGIGFDEIIYLEHTDAYYNFTSDFGPGTFHCLKGTVSSGVITLNSSTSNDGAVLTIEKVNDRYVIKSFIKA</sequence>
<protein>
    <submittedName>
        <fullName evidence="2">Uncharacterized protein</fullName>
    </submittedName>
</protein>
<keyword evidence="1" id="KW-0732">Signal</keyword>
<evidence type="ECO:0000256" key="1">
    <source>
        <dbReference type="SAM" id="SignalP"/>
    </source>
</evidence>
<reference evidence="2 3" key="1">
    <citation type="submission" date="2021-05" db="EMBL/GenBank/DDBJ databases">
        <title>Fusibacter ferrireducens sp. nov., an anaerobic, sulfur- and Fe-reducing bacterium isolated from the mangrove sediment.</title>
        <authorList>
            <person name="Qiu D."/>
        </authorList>
    </citation>
    <scope>NUCLEOTIDE SEQUENCE [LARGE SCALE GENOMIC DNA]</scope>
    <source>
        <strain evidence="2 3">DSM 12116</strain>
    </source>
</reference>
<feature type="chain" id="PRO_5046347146" evidence="1">
    <location>
        <begin position="24"/>
        <end position="418"/>
    </location>
</feature>
<keyword evidence="3" id="KW-1185">Reference proteome</keyword>
<proteinExistence type="predicted"/>
<name>A0ABS5PUH5_9FIRM</name>
<organism evidence="2 3">
    <name type="scientific">Fusibacter paucivorans</name>
    <dbReference type="NCBI Taxonomy" id="76009"/>
    <lineage>
        <taxon>Bacteria</taxon>
        <taxon>Bacillati</taxon>
        <taxon>Bacillota</taxon>
        <taxon>Clostridia</taxon>
        <taxon>Eubacteriales</taxon>
        <taxon>Eubacteriales Family XII. Incertae Sedis</taxon>
        <taxon>Fusibacter</taxon>
    </lineage>
</organism>
<dbReference type="RefSeq" id="WP_213238670.1">
    <property type="nucleotide sequence ID" value="NZ_JAHBCL010000065.1"/>
</dbReference>
<feature type="signal peptide" evidence="1">
    <location>
        <begin position="1"/>
        <end position="23"/>
    </location>
</feature>
<accession>A0ABS5PUH5</accession>
<dbReference type="Proteomes" id="UP000746471">
    <property type="component" value="Unassembled WGS sequence"/>
</dbReference>
<comment type="caution">
    <text evidence="2">The sequence shown here is derived from an EMBL/GenBank/DDBJ whole genome shotgun (WGS) entry which is preliminary data.</text>
</comment>
<evidence type="ECO:0000313" key="3">
    <source>
        <dbReference type="Proteomes" id="UP000746471"/>
    </source>
</evidence>